<dbReference type="EMBL" id="BLAL01000274">
    <property type="protein sequence ID" value="GES98830.1"/>
    <property type="molecule type" value="Genomic_DNA"/>
</dbReference>
<name>A0A8H3M6B1_9GLOM</name>
<evidence type="ECO:0000256" key="2">
    <source>
        <dbReference type="SAM" id="MobiDB-lite"/>
    </source>
</evidence>
<evidence type="ECO:0000259" key="3">
    <source>
        <dbReference type="PROSITE" id="PS50090"/>
    </source>
</evidence>
<dbReference type="InterPro" id="IPR009057">
    <property type="entry name" value="Homeodomain-like_sf"/>
</dbReference>
<dbReference type="SUPFAM" id="SSF46689">
    <property type="entry name" value="Homeodomain-like"/>
    <property type="match status" value="1"/>
</dbReference>
<dbReference type="SMART" id="SM00717">
    <property type="entry name" value="SANT"/>
    <property type="match status" value="1"/>
</dbReference>
<protein>
    <submittedName>
        <fullName evidence="5">Protein TBF1</fullName>
    </submittedName>
</protein>
<evidence type="ECO:0000259" key="4">
    <source>
        <dbReference type="PROSITE" id="PS51294"/>
    </source>
</evidence>
<dbReference type="CDD" id="cd11660">
    <property type="entry name" value="SANT_TRF"/>
    <property type="match status" value="1"/>
</dbReference>
<dbReference type="Pfam" id="PF13921">
    <property type="entry name" value="Myb_DNA-bind_6"/>
    <property type="match status" value="1"/>
</dbReference>
<dbReference type="PROSITE" id="PS50090">
    <property type="entry name" value="MYB_LIKE"/>
    <property type="match status" value="1"/>
</dbReference>
<evidence type="ECO:0000313" key="6">
    <source>
        <dbReference type="Proteomes" id="UP000615446"/>
    </source>
</evidence>
<comment type="caution">
    <text evidence="5">The sequence shown here is derived from an EMBL/GenBank/DDBJ whole genome shotgun (WGS) entry which is preliminary data.</text>
</comment>
<dbReference type="InterPro" id="IPR001005">
    <property type="entry name" value="SANT/Myb"/>
</dbReference>
<dbReference type="Gene3D" id="1.10.10.60">
    <property type="entry name" value="Homeodomain-like"/>
    <property type="match status" value="1"/>
</dbReference>
<feature type="region of interest" description="Disordered" evidence="2">
    <location>
        <begin position="317"/>
        <end position="352"/>
    </location>
</feature>
<evidence type="ECO:0000313" key="5">
    <source>
        <dbReference type="EMBL" id="GES98830.1"/>
    </source>
</evidence>
<dbReference type="InterPro" id="IPR017930">
    <property type="entry name" value="Myb_dom"/>
</dbReference>
<dbReference type="Proteomes" id="UP000615446">
    <property type="component" value="Unassembled WGS sequence"/>
</dbReference>
<sequence>MSTFMYKNDDKLEGIMSSIILIDDIVKSYCQSCNENLTLYRFNETMSFESCRTKLYKINNFNHCFITSIVKSIGGYMNMNWLKKKSIFLNYYVHDGVYSYDDDFMRMNSKERVFVSNLGLLMPFIIKNEKLQRLFCFFPFIIYVMTSKPSGSIIGTAIISKDDELLRYLHILDTLAYDSLTAQLKYFEKEIRNQAPSVIKNLKWIASKKYMCFYEILNLSLIMSRGRVNERIQMGKHTSEEVSYLSSTSSNNIVVEDSSRKEIDGNTKKRRLADAEGEEDILPDNLGDSFTRREEIIQKMSLVDINGSQSVECIQSDSLLNSDGESHTSILSPRTTRRERDNKANSSKRRATIPMRKTIERSSSSLTNMIVDLTEPVDDRQISVESFTERSPSVEEIEDNSREKNGKKRELDNSDHVDNEEAKRMMKRIKNMWTDEELRALEEGMRHYGKQWTTIKKIYGEEGQALENRTAIQLKDKARCEFNRRKRYCIDTGVFAIVEHS</sequence>
<dbReference type="OrthoDB" id="3366990at2759"/>
<dbReference type="PANTHER" id="PTHR46734">
    <property type="entry name" value="TELOMERIC REPEAT-BINDING FACTOR 1 TERF1"/>
    <property type="match status" value="1"/>
</dbReference>
<proteinExistence type="predicted"/>
<keyword evidence="1" id="KW-0539">Nucleus</keyword>
<dbReference type="AlphaFoldDB" id="A0A8H3M6B1"/>
<dbReference type="PANTHER" id="PTHR46734:SF1">
    <property type="entry name" value="TELOMERIC REPEAT-BINDING FACTOR 1"/>
    <property type="match status" value="1"/>
</dbReference>
<feature type="region of interest" description="Disordered" evidence="2">
    <location>
        <begin position="384"/>
        <end position="417"/>
    </location>
</feature>
<accession>A0A8H3M6B1</accession>
<reference evidence="5" key="1">
    <citation type="submission" date="2019-10" db="EMBL/GenBank/DDBJ databases">
        <title>Conservation and host-specific expression of non-tandemly repeated heterogenous ribosome RNA gene in arbuscular mycorrhizal fungi.</title>
        <authorList>
            <person name="Maeda T."/>
            <person name="Kobayashi Y."/>
            <person name="Nakagawa T."/>
            <person name="Ezawa T."/>
            <person name="Yamaguchi K."/>
            <person name="Bino T."/>
            <person name="Nishimoto Y."/>
            <person name="Shigenobu S."/>
            <person name="Kawaguchi M."/>
        </authorList>
    </citation>
    <scope>NUCLEOTIDE SEQUENCE</scope>
    <source>
        <strain evidence="5">HR1</strain>
    </source>
</reference>
<feature type="compositionally biased region" description="Basic and acidic residues" evidence="2">
    <location>
        <begin position="399"/>
        <end position="417"/>
    </location>
</feature>
<feature type="domain" description="Myb-like" evidence="3">
    <location>
        <begin position="425"/>
        <end position="477"/>
    </location>
</feature>
<feature type="compositionally biased region" description="Polar residues" evidence="2">
    <location>
        <begin position="317"/>
        <end position="334"/>
    </location>
</feature>
<dbReference type="PROSITE" id="PS51294">
    <property type="entry name" value="HTH_MYB"/>
    <property type="match status" value="1"/>
</dbReference>
<feature type="domain" description="HTH myb-type" evidence="4">
    <location>
        <begin position="425"/>
        <end position="486"/>
    </location>
</feature>
<dbReference type="InterPro" id="IPR052450">
    <property type="entry name" value="TRBD-Containing_Protein"/>
</dbReference>
<organism evidence="5 6">
    <name type="scientific">Rhizophagus clarus</name>
    <dbReference type="NCBI Taxonomy" id="94130"/>
    <lineage>
        <taxon>Eukaryota</taxon>
        <taxon>Fungi</taxon>
        <taxon>Fungi incertae sedis</taxon>
        <taxon>Mucoromycota</taxon>
        <taxon>Glomeromycotina</taxon>
        <taxon>Glomeromycetes</taxon>
        <taxon>Glomerales</taxon>
        <taxon>Glomeraceae</taxon>
        <taxon>Rhizophagus</taxon>
    </lineage>
</organism>
<evidence type="ECO:0000256" key="1">
    <source>
        <dbReference type="ARBA" id="ARBA00023242"/>
    </source>
</evidence>
<gene>
    <name evidence="5" type="ORF">RCL2_002536200</name>
</gene>